<reference evidence="1 2" key="1">
    <citation type="submission" date="2019-06" db="EMBL/GenBank/DDBJ databases">
        <title>Ochrobactrum cricket sp.nov., isolated from the insect Teleogryllus occipitalis living in deserted cropland.</title>
        <authorList>
            <person name="Hu M."/>
        </authorList>
    </citation>
    <scope>NUCLEOTIDE SEQUENCE [LARGE SCALE GENOMIC DNA]</scope>
    <source>
        <strain evidence="1 2">LCB8</strain>
    </source>
</reference>
<protein>
    <submittedName>
        <fullName evidence="1">Uncharacterized protein</fullName>
    </submittedName>
</protein>
<comment type="caution">
    <text evidence="1">The sequence shown here is derived from an EMBL/GenBank/DDBJ whole genome shotgun (WGS) entry which is preliminary data.</text>
</comment>
<evidence type="ECO:0000313" key="2">
    <source>
        <dbReference type="Proteomes" id="UP000312784"/>
    </source>
</evidence>
<name>A0ABY2Y473_9HYPH</name>
<gene>
    <name evidence="1" type="ORF">FIC94_09940</name>
</gene>
<evidence type="ECO:0000313" key="1">
    <source>
        <dbReference type="EMBL" id="TNV16144.1"/>
    </source>
</evidence>
<dbReference type="RefSeq" id="WP_140024778.1">
    <property type="nucleotide sequence ID" value="NZ_JBHUFG010000018.1"/>
</dbReference>
<organism evidence="1 2">
    <name type="scientific">Ochrobactrum teleogrylli</name>
    <dbReference type="NCBI Taxonomy" id="2479765"/>
    <lineage>
        <taxon>Bacteria</taxon>
        <taxon>Pseudomonadati</taxon>
        <taxon>Pseudomonadota</taxon>
        <taxon>Alphaproteobacteria</taxon>
        <taxon>Hyphomicrobiales</taxon>
        <taxon>Brucellaceae</taxon>
        <taxon>Brucella/Ochrobactrum group</taxon>
        <taxon>Ochrobactrum</taxon>
    </lineage>
</organism>
<sequence>MSANPDAFSHLCKTAYQFVSKYGKDERGLQAHCTATLAAWLAGDEAGSGLTESEASQLVTDVTRWTIKRYNPPRRKPARSREERAATELSATALLEFADEIYGKATVRNAAKIGGQSKTTVARHLRQQGIAPLRNKKIDALPVKIRWLAQILDATMPRDGMGLVRVDDLAAAVWAKVAEPLPGTAASTWSTRRKKLPEYLSAVTHADLGFHLFMHGDCIAIRRGRRIRGIKDILIWMEDERRFGKTRSVVLPAKPVSRELFWQDVWVRDVLAVMRIGIWPHFTNPMQLEPLLRLTRPLLDPGPLYHLFELAIRKGYQDDFPADLTALASRVQDPHIRKATRLVGSYVSHLRSYAEYEPHPVNYFNDIERTLTFMSRIRDIAPDSHTRLCCLRDVILESVIAEMGEYEYTLPAVLDRCDQLAELERQGKWMSPLLNT</sequence>
<accession>A0ABY2Y473</accession>
<dbReference type="Gene3D" id="1.10.340.50">
    <property type="match status" value="1"/>
</dbReference>
<proteinExistence type="predicted"/>
<keyword evidence="2" id="KW-1185">Reference proteome</keyword>
<dbReference type="Proteomes" id="UP000312784">
    <property type="component" value="Unassembled WGS sequence"/>
</dbReference>
<dbReference type="EMBL" id="VEWL01000005">
    <property type="protein sequence ID" value="TNV16144.1"/>
    <property type="molecule type" value="Genomic_DNA"/>
</dbReference>